<gene>
    <name evidence="1" type="ORF">C3L24_03125</name>
</gene>
<evidence type="ECO:0000313" key="2">
    <source>
        <dbReference type="Proteomes" id="UP000250928"/>
    </source>
</evidence>
<dbReference type="EMBL" id="PQCO01000123">
    <property type="protein sequence ID" value="PUE04479.1"/>
    <property type="molecule type" value="Genomic_DNA"/>
</dbReference>
<evidence type="ECO:0008006" key="3">
    <source>
        <dbReference type="Google" id="ProtNLM"/>
    </source>
</evidence>
<protein>
    <recommendedName>
        <fullName evidence="3">Exonuclease domain-containing protein</fullName>
    </recommendedName>
</protein>
<name>A0A657Q775_9GAMM</name>
<comment type="caution">
    <text evidence="1">The sequence shown here is derived from an EMBL/GenBank/DDBJ whole genome shotgun (WGS) entry which is preliminary data.</text>
</comment>
<reference evidence="1 2" key="1">
    <citation type="submission" date="2018-01" db="EMBL/GenBank/DDBJ databases">
        <title>Novel co-symbiosis in the lucinid bivalve Phacoides pectinatus.</title>
        <authorList>
            <person name="Lim S.J."/>
            <person name="Davis B.G."/>
            <person name="Gill D.E."/>
            <person name="Engel A.S."/>
            <person name="Anderson L.C."/>
            <person name="Campbell B.J."/>
        </authorList>
    </citation>
    <scope>NUCLEOTIDE SEQUENCE [LARGE SCALE GENOMIC DNA]</scope>
    <source>
        <strain evidence="1">N3_P5</strain>
    </source>
</reference>
<dbReference type="InterPro" id="IPR012337">
    <property type="entry name" value="RNaseH-like_sf"/>
</dbReference>
<accession>A0A657Q775</accession>
<evidence type="ECO:0000313" key="1">
    <source>
        <dbReference type="EMBL" id="PUE04479.1"/>
    </source>
</evidence>
<dbReference type="InterPro" id="IPR036397">
    <property type="entry name" value="RNaseH_sf"/>
</dbReference>
<organism evidence="1 2">
    <name type="scientific">Candidatus Sedimenticola endophacoides</name>
    <dbReference type="NCBI Taxonomy" id="2548426"/>
    <lineage>
        <taxon>Bacteria</taxon>
        <taxon>Pseudomonadati</taxon>
        <taxon>Pseudomonadota</taxon>
        <taxon>Gammaproteobacteria</taxon>
        <taxon>Chromatiales</taxon>
        <taxon>Sedimenticolaceae</taxon>
        <taxon>Sedimenticola</taxon>
    </lineage>
</organism>
<dbReference type="AlphaFoldDB" id="A0A657Q775"/>
<dbReference type="Gene3D" id="3.30.420.10">
    <property type="entry name" value="Ribonuclease H-like superfamily/Ribonuclease H"/>
    <property type="match status" value="1"/>
</dbReference>
<dbReference type="SUPFAM" id="SSF53098">
    <property type="entry name" value="Ribonuclease H-like"/>
    <property type="match status" value="1"/>
</dbReference>
<dbReference type="Proteomes" id="UP000250928">
    <property type="component" value="Unassembled WGS sequence"/>
</dbReference>
<sequence length="174" mass="19335">MDPTIIDVEASGFGRGSYPIEVGVALPDTSTHCFLIRPDAAWTHWDSAAESLHHIDRQTLLRHGRSPAEVAGALNRLLAGARVYSDAWSHDLSWLGRLHEVSGVPQGYRLESLRVLLSEAQAAIWHQTKSRVIEQMALTRHRASSDALIIQETLRRTREAEAAQATGERRLASR</sequence>
<dbReference type="GO" id="GO:0003676">
    <property type="term" value="F:nucleic acid binding"/>
    <property type="evidence" value="ECO:0007669"/>
    <property type="project" value="InterPro"/>
</dbReference>
<proteinExistence type="predicted"/>